<organism evidence="2 3">
    <name type="scientific">Pleodorina starrii</name>
    <dbReference type="NCBI Taxonomy" id="330485"/>
    <lineage>
        <taxon>Eukaryota</taxon>
        <taxon>Viridiplantae</taxon>
        <taxon>Chlorophyta</taxon>
        <taxon>core chlorophytes</taxon>
        <taxon>Chlorophyceae</taxon>
        <taxon>CS clade</taxon>
        <taxon>Chlamydomonadales</taxon>
        <taxon>Volvocaceae</taxon>
        <taxon>Pleodorina</taxon>
    </lineage>
</organism>
<reference evidence="2 3" key="1">
    <citation type="journal article" date="2023" name="Commun. Biol.">
        <title>Reorganization of the ancestral sex-determining regions during the evolution of trioecy in Pleodorina starrii.</title>
        <authorList>
            <person name="Takahashi K."/>
            <person name="Suzuki S."/>
            <person name="Kawai-Toyooka H."/>
            <person name="Yamamoto K."/>
            <person name="Hamaji T."/>
            <person name="Ootsuki R."/>
            <person name="Yamaguchi H."/>
            <person name="Kawachi M."/>
            <person name="Higashiyama T."/>
            <person name="Nozaki H."/>
        </authorList>
    </citation>
    <scope>NUCLEOTIDE SEQUENCE [LARGE SCALE GENOMIC DNA]</scope>
    <source>
        <strain evidence="2 3">NIES-4479</strain>
    </source>
</reference>
<feature type="region of interest" description="Disordered" evidence="1">
    <location>
        <begin position="258"/>
        <end position="281"/>
    </location>
</feature>
<dbReference type="Proteomes" id="UP001165080">
    <property type="component" value="Unassembled WGS sequence"/>
</dbReference>
<feature type="compositionally biased region" description="Pro residues" evidence="1">
    <location>
        <begin position="398"/>
        <end position="431"/>
    </location>
</feature>
<protein>
    <submittedName>
        <fullName evidence="2">Uncharacterized protein</fullName>
    </submittedName>
</protein>
<feature type="region of interest" description="Disordered" evidence="1">
    <location>
        <begin position="1"/>
        <end position="31"/>
    </location>
</feature>
<evidence type="ECO:0000313" key="3">
    <source>
        <dbReference type="Proteomes" id="UP001165080"/>
    </source>
</evidence>
<keyword evidence="3" id="KW-1185">Reference proteome</keyword>
<accession>A0A9W6BXX5</accession>
<evidence type="ECO:0000313" key="2">
    <source>
        <dbReference type="EMBL" id="GLC59872.1"/>
    </source>
</evidence>
<name>A0A9W6BXX5_9CHLO</name>
<feature type="region of interest" description="Disordered" evidence="1">
    <location>
        <begin position="43"/>
        <end position="188"/>
    </location>
</feature>
<feature type="compositionally biased region" description="Low complexity" evidence="1">
    <location>
        <begin position="432"/>
        <end position="459"/>
    </location>
</feature>
<dbReference type="AlphaFoldDB" id="A0A9W6BXX5"/>
<evidence type="ECO:0000256" key="1">
    <source>
        <dbReference type="SAM" id="MobiDB-lite"/>
    </source>
</evidence>
<sequence>MSGSSPADGLSGQFEDGVPPSPAASRDFRAVLRGPLQGLRAAEARGAAGISPHPSPASGVTSASLDLWQQPQAAGPERTATFPPPPTHHPTTSPPTRLGATRIFADSVRRMGTNPPFATPSSPLTPRGLPTWQAAAADAARQPYGSRPTSPQHEHSGGEDWASGRRSGPRWAARRGGSTSGPQAAGATVNATAASTAAARAATLGDAAVPAAVPPADAANEAEAAAVEAALRQEIAPVVETEGQAAAGTVGVSPLTGAAVARPPVAPSPTEREGDGRLPLDQLPVRARPQWNDVRQPHHEEITELPSLWSRELPPETEYHSVGCEMEELLWVELHPYLDERLPRVPRRYAPPAPQPPAAAWCGGYPAVPLSRGPPPPQPPPPARAPLPPTNAHLPPADVQPPPSSATPPAPTPPAAPPPPPTPPGGAPPPDGAATASSPSTPAQPAATPAAASPAAATTVVRQPGSSAAETPPKWKLPPPEVLTAAPRSTATSRSE</sequence>
<proteinExistence type="predicted"/>
<dbReference type="EMBL" id="BRXU01000030">
    <property type="protein sequence ID" value="GLC59872.1"/>
    <property type="molecule type" value="Genomic_DNA"/>
</dbReference>
<feature type="compositionally biased region" description="Polar residues" evidence="1">
    <location>
        <begin position="487"/>
        <end position="496"/>
    </location>
</feature>
<comment type="caution">
    <text evidence="2">The sequence shown here is derived from an EMBL/GenBank/DDBJ whole genome shotgun (WGS) entry which is preliminary data.</text>
</comment>
<feature type="compositionally biased region" description="Polar residues" evidence="1">
    <location>
        <begin position="460"/>
        <end position="469"/>
    </location>
</feature>
<feature type="compositionally biased region" description="Polar residues" evidence="1">
    <location>
        <begin position="58"/>
        <end position="72"/>
    </location>
</feature>
<feature type="region of interest" description="Disordered" evidence="1">
    <location>
        <begin position="369"/>
        <end position="496"/>
    </location>
</feature>
<gene>
    <name evidence="2" type="primary">PLESTB002403</name>
    <name evidence="2" type="ORF">PLESTB_001547500</name>
</gene>
<feature type="compositionally biased region" description="Pro residues" evidence="1">
    <location>
        <begin position="372"/>
        <end position="389"/>
    </location>
</feature>